<evidence type="ECO:0008006" key="3">
    <source>
        <dbReference type="Google" id="ProtNLM"/>
    </source>
</evidence>
<name>A0ABT7LCT2_9BURK</name>
<reference evidence="1 2" key="1">
    <citation type="submission" date="2023-06" db="EMBL/GenBank/DDBJ databases">
        <title>Pelomonas sp. APW6 16S ribosomal RNA gene genome sequencing and assembly.</title>
        <authorList>
            <person name="Woo H."/>
        </authorList>
    </citation>
    <scope>NUCLEOTIDE SEQUENCE [LARGE SCALE GENOMIC DNA]</scope>
    <source>
        <strain evidence="1 2">APW6</strain>
    </source>
</reference>
<dbReference type="InterPro" id="IPR042226">
    <property type="entry name" value="eFR1_2_sf"/>
</dbReference>
<dbReference type="Proteomes" id="UP001238603">
    <property type="component" value="Unassembled WGS sequence"/>
</dbReference>
<comment type="caution">
    <text evidence="1">The sequence shown here is derived from an EMBL/GenBank/DDBJ whole genome shotgun (WGS) entry which is preliminary data.</text>
</comment>
<organism evidence="1 2">
    <name type="scientific">Roseateles subflavus</name>
    <dbReference type="NCBI Taxonomy" id="3053353"/>
    <lineage>
        <taxon>Bacteria</taxon>
        <taxon>Pseudomonadati</taxon>
        <taxon>Pseudomonadota</taxon>
        <taxon>Betaproteobacteria</taxon>
        <taxon>Burkholderiales</taxon>
        <taxon>Sphaerotilaceae</taxon>
        <taxon>Roseateles</taxon>
    </lineage>
</organism>
<dbReference type="Gene3D" id="3.30.420.60">
    <property type="entry name" value="eRF1 domain 2"/>
    <property type="match status" value="1"/>
</dbReference>
<dbReference type="SUPFAM" id="SSF53137">
    <property type="entry name" value="Translational machinery components"/>
    <property type="match status" value="1"/>
</dbReference>
<evidence type="ECO:0000313" key="1">
    <source>
        <dbReference type="EMBL" id="MDL5030662.1"/>
    </source>
</evidence>
<dbReference type="EMBL" id="JASVDS010000001">
    <property type="protein sequence ID" value="MDL5030662.1"/>
    <property type="molecule type" value="Genomic_DNA"/>
</dbReference>
<protein>
    <recommendedName>
        <fullName evidence="3">Translational machinery protein</fullName>
    </recommendedName>
</protein>
<evidence type="ECO:0000313" key="2">
    <source>
        <dbReference type="Proteomes" id="UP001238603"/>
    </source>
</evidence>
<proteinExistence type="predicted"/>
<dbReference type="RefSeq" id="WP_285980795.1">
    <property type="nucleotide sequence ID" value="NZ_JASVDS010000001.1"/>
</dbReference>
<sequence length="126" mass="14088">MSLFHAVVWLDHHSANILQFDAEHVQAEKVKAHTHHTKQHGSAVRSEHEFFADVCAALNGIQEILVVGSSTAQKDFKHYVEKHRAALVSSIVGYESVDHPSDKQLVALARQYFLKHDRMAGVPTPT</sequence>
<keyword evidence="2" id="KW-1185">Reference proteome</keyword>
<gene>
    <name evidence="1" type="ORF">QRD43_01985</name>
</gene>
<accession>A0ABT7LCT2</accession>